<comment type="caution">
    <text evidence="1">The sequence shown here is derived from an EMBL/GenBank/DDBJ whole genome shotgun (WGS) entry which is preliminary data.</text>
</comment>
<evidence type="ECO:0008006" key="3">
    <source>
        <dbReference type="Google" id="ProtNLM"/>
    </source>
</evidence>
<dbReference type="OrthoDB" id="10411697at2759"/>
<sequence length="318" mass="35617">MSMHQNDLVKRIGDISTDGRVDKAMGSQSFNLSGIDEEGLARYRVWNGRVNYFKVPSNGVFFQDYRGGVRSTMNLEFGATTNAEVIAWIFPIFGKIIANSERALLDVKLVWSDFKLVPYVSMDSKIRIDFTDGLKFFLKSQKGKVAVTVSSRINTEVPKMLKEAIERHVNPRLQKLKRELISKNYTNYDIDWQVRDKYFRVTVKPRSSSGVDSAVKPTQDMICVNVNVLTLIDQASKLMKGAANSGEGLKTVENPEVSMNAHSANNIFPFKGINGIDFTCVSPKFNCEGSSCSLCTDVDFNLSLLGFADKFRNCLPKS</sequence>
<reference evidence="2" key="1">
    <citation type="journal article" date="2015" name="Nat. Genet.">
        <title>The genome and transcriptome of the zoonotic hookworm Ancylostoma ceylanicum identify infection-specific gene families.</title>
        <authorList>
            <person name="Schwarz E.M."/>
            <person name="Hu Y."/>
            <person name="Antoshechkin I."/>
            <person name="Miller M.M."/>
            <person name="Sternberg P.W."/>
            <person name="Aroian R.V."/>
        </authorList>
    </citation>
    <scope>NUCLEOTIDE SEQUENCE</scope>
    <source>
        <strain evidence="2">HY135</strain>
    </source>
</reference>
<protein>
    <recommendedName>
        <fullName evidence="3">Lipid-binding serum glycoprotein N-terminal domain-containing protein</fullName>
    </recommendedName>
</protein>
<keyword evidence="2" id="KW-1185">Reference proteome</keyword>
<proteinExistence type="predicted"/>
<gene>
    <name evidence="1" type="primary">Acey_s0248.g88</name>
    <name evidence="1" type="ORF">Y032_0248g88</name>
</gene>
<organism evidence="1 2">
    <name type="scientific">Ancylostoma ceylanicum</name>
    <dbReference type="NCBI Taxonomy" id="53326"/>
    <lineage>
        <taxon>Eukaryota</taxon>
        <taxon>Metazoa</taxon>
        <taxon>Ecdysozoa</taxon>
        <taxon>Nematoda</taxon>
        <taxon>Chromadorea</taxon>
        <taxon>Rhabditida</taxon>
        <taxon>Rhabditina</taxon>
        <taxon>Rhabditomorpha</taxon>
        <taxon>Strongyloidea</taxon>
        <taxon>Ancylostomatidae</taxon>
        <taxon>Ancylostomatinae</taxon>
        <taxon>Ancylostoma</taxon>
    </lineage>
</organism>
<evidence type="ECO:0000313" key="1">
    <source>
        <dbReference type="EMBL" id="EYB88377.1"/>
    </source>
</evidence>
<accession>A0A016SDC1</accession>
<dbReference type="AlphaFoldDB" id="A0A016SDC1"/>
<evidence type="ECO:0000313" key="2">
    <source>
        <dbReference type="Proteomes" id="UP000024635"/>
    </source>
</evidence>
<name>A0A016SDC1_9BILA</name>
<dbReference type="Gene3D" id="3.15.10.10">
    <property type="entry name" value="Bactericidal permeability-increasing protein, domain 1"/>
    <property type="match status" value="1"/>
</dbReference>
<dbReference type="EMBL" id="JARK01001584">
    <property type="protein sequence ID" value="EYB88377.1"/>
    <property type="molecule type" value="Genomic_DNA"/>
</dbReference>
<dbReference type="Proteomes" id="UP000024635">
    <property type="component" value="Unassembled WGS sequence"/>
</dbReference>